<protein>
    <submittedName>
        <fullName evidence="2">Uncharacterized protein</fullName>
    </submittedName>
</protein>
<feature type="transmembrane region" description="Helical" evidence="1">
    <location>
        <begin position="61"/>
        <end position="81"/>
    </location>
</feature>
<dbReference type="EMBL" id="QQXL01000005">
    <property type="protein sequence ID" value="RKW70247.1"/>
    <property type="molecule type" value="Genomic_DNA"/>
</dbReference>
<dbReference type="AlphaFoldDB" id="A0A496PIE1"/>
<evidence type="ECO:0000256" key="1">
    <source>
        <dbReference type="SAM" id="Phobius"/>
    </source>
</evidence>
<feature type="transmembrane region" description="Helical" evidence="1">
    <location>
        <begin position="135"/>
        <end position="156"/>
    </location>
</feature>
<evidence type="ECO:0000313" key="2">
    <source>
        <dbReference type="EMBL" id="RKW70247.1"/>
    </source>
</evidence>
<dbReference type="Pfam" id="PF09819">
    <property type="entry name" value="ABC_cobalt"/>
    <property type="match status" value="1"/>
</dbReference>
<feature type="transmembrane region" description="Helical" evidence="1">
    <location>
        <begin position="168"/>
        <end position="189"/>
    </location>
</feature>
<dbReference type="Proteomes" id="UP000273119">
    <property type="component" value="Unassembled WGS sequence"/>
</dbReference>
<sequence length="215" mass="22501">MSATEATPRTPQPATSGGTSLRWRTVDIVIAAVLAVVGGVIFAIVNWTYHVLDPLFLGFPPSSGLITGLWLFPGVLAALVIRKPGAALFVEMVAAVISAIFGSSFGATVLLSGLVQGLGAELGAALLGRYRRFGLPVAIAAGTLTGFFGAVNDAFIMRWYPEYTDAWLWAYVACVSLSGLVIGILMWFVTRGLAATGVLGPLRSRGANRESVSGK</sequence>
<dbReference type="PIRSF" id="PIRSF037394">
    <property type="entry name" value="ABC_thiamine-permease_YkoE_prd"/>
    <property type="match status" value="1"/>
</dbReference>
<keyword evidence="1" id="KW-0812">Transmembrane</keyword>
<feature type="transmembrane region" description="Helical" evidence="1">
    <location>
        <begin position="93"/>
        <end position="115"/>
    </location>
</feature>
<keyword evidence="3" id="KW-1185">Reference proteome</keyword>
<organism evidence="2 3">
    <name type="scientific">Galactobacter caseinivorans</name>
    <dbReference type="NCBI Taxonomy" id="2676123"/>
    <lineage>
        <taxon>Bacteria</taxon>
        <taxon>Bacillati</taxon>
        <taxon>Actinomycetota</taxon>
        <taxon>Actinomycetes</taxon>
        <taxon>Micrococcales</taxon>
        <taxon>Micrococcaceae</taxon>
        <taxon>Galactobacter</taxon>
    </lineage>
</organism>
<dbReference type="RefSeq" id="WP_121485437.1">
    <property type="nucleotide sequence ID" value="NZ_QQXL01000005.1"/>
</dbReference>
<comment type="caution">
    <text evidence="2">The sequence shown here is derived from an EMBL/GenBank/DDBJ whole genome shotgun (WGS) entry which is preliminary data.</text>
</comment>
<accession>A0A496PIE1</accession>
<keyword evidence="1" id="KW-0472">Membrane</keyword>
<keyword evidence="1" id="KW-1133">Transmembrane helix</keyword>
<feature type="transmembrane region" description="Helical" evidence="1">
    <location>
        <begin position="28"/>
        <end position="49"/>
    </location>
</feature>
<evidence type="ECO:0000313" key="3">
    <source>
        <dbReference type="Proteomes" id="UP000273119"/>
    </source>
</evidence>
<reference evidence="2 3" key="1">
    <citation type="submission" date="2018-07" db="EMBL/GenBank/DDBJ databases">
        <title>Arthrobacter sp. nov., isolated from raw cow's milk with high bacterial count.</title>
        <authorList>
            <person name="Hahne J."/>
            <person name="Isele D."/>
            <person name="Lipski A."/>
        </authorList>
    </citation>
    <scope>NUCLEOTIDE SEQUENCE [LARGE SCALE GENOMIC DNA]</scope>
    <source>
        <strain evidence="2 3">JZ R-183</strain>
    </source>
</reference>
<dbReference type="InterPro" id="IPR017195">
    <property type="entry name" value="ABC_thiamin-permease_prd"/>
</dbReference>
<proteinExistence type="predicted"/>
<name>A0A496PIE1_9MICC</name>
<gene>
    <name evidence="2" type="ORF">DWQ67_09945</name>
</gene>